<keyword evidence="2" id="KW-1133">Transmembrane helix</keyword>
<keyword evidence="1" id="KW-0479">Metal-binding</keyword>
<keyword evidence="5" id="KW-1185">Reference proteome</keyword>
<comment type="caution">
    <text evidence="4">The sequence shown here is derived from an EMBL/GenBank/DDBJ whole genome shotgun (WGS) entry which is preliminary data.</text>
</comment>
<evidence type="ECO:0000313" key="5">
    <source>
        <dbReference type="Proteomes" id="UP000319160"/>
    </source>
</evidence>
<reference evidence="5" key="1">
    <citation type="submission" date="2019-06" db="EMBL/GenBank/DDBJ databases">
        <title>Draft genome sequence of the griseofulvin-producing fungus Xylaria cubensis strain G536.</title>
        <authorList>
            <person name="Mead M.E."/>
            <person name="Raja H.A."/>
            <person name="Steenwyk J.L."/>
            <person name="Knowles S.L."/>
            <person name="Oberlies N.H."/>
            <person name="Rokas A."/>
        </authorList>
    </citation>
    <scope>NUCLEOTIDE SEQUENCE [LARGE SCALE GENOMIC DNA]</scope>
    <source>
        <strain evidence="5">G536</strain>
    </source>
</reference>
<proteinExistence type="predicted"/>
<keyword evidence="2" id="KW-0472">Membrane</keyword>
<accession>A0A553HIS1</accession>
<feature type="transmembrane region" description="Helical" evidence="2">
    <location>
        <begin position="43"/>
        <end position="60"/>
    </location>
</feature>
<keyword evidence="1" id="KW-0863">Zinc-finger</keyword>
<gene>
    <name evidence="4" type="ORF">FHL15_011294</name>
</gene>
<evidence type="ECO:0000313" key="4">
    <source>
        <dbReference type="EMBL" id="TRX87816.1"/>
    </source>
</evidence>
<dbReference type="GO" id="GO:0008270">
    <property type="term" value="F:zinc ion binding"/>
    <property type="evidence" value="ECO:0007669"/>
    <property type="project" value="UniProtKB-KW"/>
</dbReference>
<dbReference type="InterPro" id="IPR013087">
    <property type="entry name" value="Znf_C2H2_type"/>
</dbReference>
<sequence length="347" mass="38940">MTAENAVKKYDQENKGQAQNTTGEVMACQNCGTTKMKVRLRQYNGVYIFAMVILAANHIHQRMASDRHLVRLTTGRPAGPHLRLRATDIQQYNEKDLRWLHSDNVSHGFFDLPPYEEPPLDEDGYPAIGAFVNSFPPSLYCTNERTGYVEPWRLIPPSDKVEPIAITTSKEPLNAPFSTNNVVSTKLSPGYSEANFSPTYLPLTELAGLPFRPILPRVPQSTNDVCQSAYMPSFSCHFNPSSLKPCGKYFADEGMLRQHVEKAHRFLCEQGCIDAGFVSSRDLERHYNTAIHRQDGQKAHEATDLVEVSAFLLAEHELRASPPKSLRYLNEALGIGIRDLDPDLHPS</sequence>
<evidence type="ECO:0000256" key="1">
    <source>
        <dbReference type="PROSITE-ProRule" id="PRU00042"/>
    </source>
</evidence>
<dbReference type="AlphaFoldDB" id="A0A553HIS1"/>
<name>A0A553HIS1_9PEZI</name>
<organism evidence="4 5">
    <name type="scientific">Xylaria flabelliformis</name>
    <dbReference type="NCBI Taxonomy" id="2512241"/>
    <lineage>
        <taxon>Eukaryota</taxon>
        <taxon>Fungi</taxon>
        <taxon>Dikarya</taxon>
        <taxon>Ascomycota</taxon>
        <taxon>Pezizomycotina</taxon>
        <taxon>Sordariomycetes</taxon>
        <taxon>Xylariomycetidae</taxon>
        <taxon>Xylariales</taxon>
        <taxon>Xylariaceae</taxon>
        <taxon>Xylaria</taxon>
    </lineage>
</organism>
<dbReference type="EMBL" id="VFLP01000118">
    <property type="protein sequence ID" value="TRX87816.1"/>
    <property type="molecule type" value="Genomic_DNA"/>
</dbReference>
<dbReference type="PROSITE" id="PS50157">
    <property type="entry name" value="ZINC_FINGER_C2H2_2"/>
    <property type="match status" value="1"/>
</dbReference>
<keyword evidence="1" id="KW-0862">Zinc</keyword>
<dbReference type="OrthoDB" id="8922241at2759"/>
<protein>
    <recommendedName>
        <fullName evidence="3">C2H2-type domain-containing protein</fullName>
    </recommendedName>
</protein>
<feature type="domain" description="C2H2-type" evidence="3">
    <location>
        <begin position="234"/>
        <end position="264"/>
    </location>
</feature>
<dbReference type="Proteomes" id="UP000319160">
    <property type="component" value="Unassembled WGS sequence"/>
</dbReference>
<evidence type="ECO:0000256" key="2">
    <source>
        <dbReference type="SAM" id="Phobius"/>
    </source>
</evidence>
<evidence type="ECO:0000259" key="3">
    <source>
        <dbReference type="PROSITE" id="PS50157"/>
    </source>
</evidence>
<keyword evidence="2" id="KW-0812">Transmembrane</keyword>